<sequence>MIKYTIGIDLGGTFIKIGLICSGKILHFTVLPADSEKGLRINLPKIKDAINNLLHNNEVHISELAGISLAFPGIVDVKHCQVLATNEKYDDACELNLQLWCELNWGVPFYMDNDTRMATVGEWECGAARGLDNVVMMTIGTGIGTGVILDGRVLYGEHYQAGSLGGHFVVDYKGRKCSCGNVGCVEALSSSFFLSSIIKDNTKLTASFRDKADCYDFEEIFSLASRGDIDALLVRNECMDVWSAAIVTYIHAYDPQVIVLGGGIMKSKDVILPYIRERVERLAWCPTEKVKIVASELGDNAAVLAAEYSFTSKRRKNEILSA</sequence>
<dbReference type="Pfam" id="PF00480">
    <property type="entry name" value="ROK"/>
    <property type="match status" value="1"/>
</dbReference>
<dbReference type="SUPFAM" id="SSF53067">
    <property type="entry name" value="Actin-like ATPase domain"/>
    <property type="match status" value="1"/>
</dbReference>
<evidence type="ECO:0000313" key="2">
    <source>
        <dbReference type="EMBL" id="MRY12742.1"/>
    </source>
</evidence>
<dbReference type="Gene3D" id="3.30.420.40">
    <property type="match status" value="2"/>
</dbReference>
<dbReference type="EMBL" id="WKLP01000021">
    <property type="protein sequence ID" value="MRY12742.1"/>
    <property type="molecule type" value="Genomic_DNA"/>
</dbReference>
<organism evidence="2">
    <name type="scientific">Parabacteroides goldsteinii</name>
    <dbReference type="NCBI Taxonomy" id="328812"/>
    <lineage>
        <taxon>Bacteria</taxon>
        <taxon>Pseudomonadati</taxon>
        <taxon>Bacteroidota</taxon>
        <taxon>Bacteroidia</taxon>
        <taxon>Bacteroidales</taxon>
        <taxon>Tannerellaceae</taxon>
        <taxon>Parabacteroides</taxon>
    </lineage>
</organism>
<gene>
    <name evidence="2" type="ORF">GKE01_14850</name>
</gene>
<dbReference type="RefSeq" id="WP_154278309.1">
    <property type="nucleotide sequence ID" value="NZ_WKLJ01000019.1"/>
</dbReference>
<dbReference type="PANTHER" id="PTHR18964:SF149">
    <property type="entry name" value="BIFUNCTIONAL UDP-N-ACETYLGLUCOSAMINE 2-EPIMERASE_N-ACETYLMANNOSAMINE KINASE"/>
    <property type="match status" value="1"/>
</dbReference>
<evidence type="ECO:0000256" key="1">
    <source>
        <dbReference type="ARBA" id="ARBA00006479"/>
    </source>
</evidence>
<proteinExistence type="inferred from homology"/>
<comment type="caution">
    <text evidence="2">The sequence shown here is derived from an EMBL/GenBank/DDBJ whole genome shotgun (WGS) entry which is preliminary data.</text>
</comment>
<reference evidence="2" key="1">
    <citation type="journal article" date="2019" name="Nat. Med.">
        <title>A library of human gut bacterial isolates paired with longitudinal multiomics data enables mechanistic microbiome research.</title>
        <authorList>
            <person name="Poyet M."/>
            <person name="Groussin M."/>
            <person name="Gibbons S.M."/>
            <person name="Avila-Pacheco J."/>
            <person name="Jiang X."/>
            <person name="Kearney S.M."/>
            <person name="Perrotta A.R."/>
            <person name="Berdy B."/>
            <person name="Zhao S."/>
            <person name="Lieberman T.D."/>
            <person name="Swanson P.K."/>
            <person name="Smith M."/>
            <person name="Roesemann S."/>
            <person name="Alexander J.E."/>
            <person name="Rich S.A."/>
            <person name="Livny J."/>
            <person name="Vlamakis H."/>
            <person name="Clish C."/>
            <person name="Bullock K."/>
            <person name="Deik A."/>
            <person name="Scott J."/>
            <person name="Pierce K.A."/>
            <person name="Xavier R.J."/>
            <person name="Alm E.J."/>
        </authorList>
    </citation>
    <scope>NUCLEOTIDE SEQUENCE</scope>
    <source>
        <strain evidence="2">BIOML-A4</strain>
    </source>
</reference>
<dbReference type="InterPro" id="IPR000600">
    <property type="entry name" value="ROK"/>
</dbReference>
<name>A0A6G1ZFZ7_9BACT</name>
<comment type="similarity">
    <text evidence="1">Belongs to the ROK (NagC/XylR) family.</text>
</comment>
<dbReference type="AlphaFoldDB" id="A0A6G1ZFZ7"/>
<dbReference type="InterPro" id="IPR043129">
    <property type="entry name" value="ATPase_NBD"/>
</dbReference>
<protein>
    <submittedName>
        <fullName evidence="2">ROK family protein</fullName>
    </submittedName>
</protein>
<accession>A0A6G1ZFZ7</accession>
<dbReference type="PANTHER" id="PTHR18964">
    <property type="entry name" value="ROK (REPRESSOR, ORF, KINASE) FAMILY"/>
    <property type="match status" value="1"/>
</dbReference>
<dbReference type="CDD" id="cd23763">
    <property type="entry name" value="ASKHA_ATPase_ROK"/>
    <property type="match status" value="1"/>
</dbReference>